<dbReference type="AlphaFoldDB" id="A0A200QN64"/>
<keyword evidence="2" id="KW-1185">Reference proteome</keyword>
<comment type="caution">
    <text evidence="1">The sequence shown here is derived from an EMBL/GenBank/DDBJ whole genome shotgun (WGS) entry which is preliminary data.</text>
</comment>
<sequence length="67" mass="7919">MQQLMKLLSVEHHVTWDKRNPETEELTSIFWADPESTLLAPCFPSLAIVDRTYKTNHWSMPLFMWLG</sequence>
<evidence type="ECO:0000313" key="1">
    <source>
        <dbReference type="EMBL" id="OVA11914.1"/>
    </source>
</evidence>
<dbReference type="InParanoid" id="A0A200QN64"/>
<proteinExistence type="predicted"/>
<protein>
    <submittedName>
        <fullName evidence="1">Uncharacterized protein</fullName>
    </submittedName>
</protein>
<name>A0A200QN64_MACCD</name>
<dbReference type="EMBL" id="MVGT01001475">
    <property type="protein sequence ID" value="OVA11914.1"/>
    <property type="molecule type" value="Genomic_DNA"/>
</dbReference>
<evidence type="ECO:0000313" key="2">
    <source>
        <dbReference type="Proteomes" id="UP000195402"/>
    </source>
</evidence>
<organism evidence="1 2">
    <name type="scientific">Macleaya cordata</name>
    <name type="common">Five-seeded plume-poppy</name>
    <name type="synonym">Bocconia cordata</name>
    <dbReference type="NCBI Taxonomy" id="56857"/>
    <lineage>
        <taxon>Eukaryota</taxon>
        <taxon>Viridiplantae</taxon>
        <taxon>Streptophyta</taxon>
        <taxon>Embryophyta</taxon>
        <taxon>Tracheophyta</taxon>
        <taxon>Spermatophyta</taxon>
        <taxon>Magnoliopsida</taxon>
        <taxon>Ranunculales</taxon>
        <taxon>Papaveraceae</taxon>
        <taxon>Papaveroideae</taxon>
        <taxon>Macleaya</taxon>
    </lineage>
</organism>
<gene>
    <name evidence="1" type="ORF">BVC80_7563g2</name>
</gene>
<dbReference type="Proteomes" id="UP000195402">
    <property type="component" value="Unassembled WGS sequence"/>
</dbReference>
<reference evidence="1 2" key="1">
    <citation type="journal article" date="2017" name="Mol. Plant">
        <title>The Genome of Medicinal Plant Macleaya cordata Provides New Insights into Benzylisoquinoline Alkaloids Metabolism.</title>
        <authorList>
            <person name="Liu X."/>
            <person name="Liu Y."/>
            <person name="Huang P."/>
            <person name="Ma Y."/>
            <person name="Qing Z."/>
            <person name="Tang Q."/>
            <person name="Cao H."/>
            <person name="Cheng P."/>
            <person name="Zheng Y."/>
            <person name="Yuan Z."/>
            <person name="Zhou Y."/>
            <person name="Liu J."/>
            <person name="Tang Z."/>
            <person name="Zhuo Y."/>
            <person name="Zhang Y."/>
            <person name="Yu L."/>
            <person name="Huang J."/>
            <person name="Yang P."/>
            <person name="Peng Q."/>
            <person name="Zhang J."/>
            <person name="Jiang W."/>
            <person name="Zhang Z."/>
            <person name="Lin K."/>
            <person name="Ro D.K."/>
            <person name="Chen X."/>
            <person name="Xiong X."/>
            <person name="Shang Y."/>
            <person name="Huang S."/>
            <person name="Zeng J."/>
        </authorList>
    </citation>
    <scope>NUCLEOTIDE SEQUENCE [LARGE SCALE GENOMIC DNA]</scope>
    <source>
        <strain evidence="2">cv. BLH2017</strain>
        <tissue evidence="1">Root</tissue>
    </source>
</reference>
<accession>A0A200QN64</accession>
<dbReference type="OrthoDB" id="1435358at2759"/>